<dbReference type="OrthoDB" id="9844249at2"/>
<evidence type="ECO:0000313" key="1">
    <source>
        <dbReference type="EMBL" id="CUR32905.1"/>
    </source>
</evidence>
<name>A0A1J1LMR5_9CYAN</name>
<protein>
    <submittedName>
        <fullName evidence="1">Uncharacterized protein</fullName>
    </submittedName>
</protein>
<dbReference type="AlphaFoldDB" id="A0A1J1LMR5"/>
<evidence type="ECO:0000313" key="2">
    <source>
        <dbReference type="Proteomes" id="UP000184315"/>
    </source>
</evidence>
<dbReference type="Proteomes" id="UP000184315">
    <property type="component" value="Unassembled WGS sequence"/>
</dbReference>
<proteinExistence type="predicted"/>
<organism evidence="1 2">
    <name type="scientific">Planktothrix tepida PCC 9214</name>
    <dbReference type="NCBI Taxonomy" id="671072"/>
    <lineage>
        <taxon>Bacteria</taxon>
        <taxon>Bacillati</taxon>
        <taxon>Cyanobacteriota</taxon>
        <taxon>Cyanophyceae</taxon>
        <taxon>Oscillatoriophycideae</taxon>
        <taxon>Oscillatoriales</taxon>
        <taxon>Microcoleaceae</taxon>
        <taxon>Planktothrix</taxon>
    </lineage>
</organism>
<sequence length="125" mass="14350">MLIPIPLTPSSTAQNPWEQDLKRHLRSHPLPTSTGYTSPGTNYYSLLKKKYRNCTFSSQPQPEELEVYLGWTTSDVISEMRDLGYNVSLNIPQSIISFDLGFGRLNFHFEPEKSMIDSVEFHPEI</sequence>
<accession>A0A1J1LMR5</accession>
<reference evidence="2" key="1">
    <citation type="submission" date="2015-10" db="EMBL/GenBank/DDBJ databases">
        <authorList>
            <person name="Regsiter A."/>
            <person name="william w."/>
        </authorList>
    </citation>
    <scope>NUCLEOTIDE SEQUENCE [LARGE SCALE GENOMIC DNA]</scope>
</reference>
<keyword evidence="2" id="KW-1185">Reference proteome</keyword>
<dbReference type="RefSeq" id="WP_072719603.1">
    <property type="nucleotide sequence ID" value="NZ_LN889802.1"/>
</dbReference>
<dbReference type="EMBL" id="CZDF01000156">
    <property type="protein sequence ID" value="CUR32905.1"/>
    <property type="molecule type" value="Genomic_DNA"/>
</dbReference>
<gene>
    <name evidence="1" type="ORF">PL9214500152</name>
</gene>